<feature type="non-terminal residue" evidence="1">
    <location>
        <position position="1"/>
    </location>
</feature>
<dbReference type="Proteomes" id="UP000789525">
    <property type="component" value="Unassembled WGS sequence"/>
</dbReference>
<evidence type="ECO:0000313" key="2">
    <source>
        <dbReference type="Proteomes" id="UP000789525"/>
    </source>
</evidence>
<evidence type="ECO:0000313" key="1">
    <source>
        <dbReference type="EMBL" id="CAG8778000.1"/>
    </source>
</evidence>
<dbReference type="EMBL" id="CAJVPT010069411">
    <property type="protein sequence ID" value="CAG8778000.1"/>
    <property type="molecule type" value="Genomic_DNA"/>
</dbReference>
<sequence length="47" mass="5600">DGYDIDGFKPACPPPWRFLPTRYYFKANLHIHHFRRAVPPIADSYPR</sequence>
<name>A0ACA9R5H0_9GLOM</name>
<accession>A0ACA9R5H0</accession>
<protein>
    <submittedName>
        <fullName evidence="1">4212_t:CDS:1</fullName>
    </submittedName>
</protein>
<comment type="caution">
    <text evidence="1">The sequence shown here is derived from an EMBL/GenBank/DDBJ whole genome shotgun (WGS) entry which is preliminary data.</text>
</comment>
<keyword evidence="2" id="KW-1185">Reference proteome</keyword>
<feature type="non-terminal residue" evidence="1">
    <location>
        <position position="47"/>
    </location>
</feature>
<proteinExistence type="predicted"/>
<gene>
    <name evidence="1" type="ORF">ACOLOM_LOCUS14191</name>
</gene>
<reference evidence="1" key="1">
    <citation type="submission" date="2021-06" db="EMBL/GenBank/DDBJ databases">
        <authorList>
            <person name="Kallberg Y."/>
            <person name="Tangrot J."/>
            <person name="Rosling A."/>
        </authorList>
    </citation>
    <scope>NUCLEOTIDE SEQUENCE</scope>
    <source>
        <strain evidence="1">CL356</strain>
    </source>
</reference>
<organism evidence="1 2">
    <name type="scientific">Acaulospora colombiana</name>
    <dbReference type="NCBI Taxonomy" id="27376"/>
    <lineage>
        <taxon>Eukaryota</taxon>
        <taxon>Fungi</taxon>
        <taxon>Fungi incertae sedis</taxon>
        <taxon>Mucoromycota</taxon>
        <taxon>Glomeromycotina</taxon>
        <taxon>Glomeromycetes</taxon>
        <taxon>Diversisporales</taxon>
        <taxon>Acaulosporaceae</taxon>
        <taxon>Acaulospora</taxon>
    </lineage>
</organism>